<keyword evidence="2" id="KW-1185">Reference proteome</keyword>
<dbReference type="SUPFAM" id="SSF75217">
    <property type="entry name" value="alpha/beta knot"/>
    <property type="match status" value="1"/>
</dbReference>
<dbReference type="PANTHER" id="PTHR12150:SF13">
    <property type="entry name" value="METHYLTRANSFERASE C9ORF114-RELATED"/>
    <property type="match status" value="1"/>
</dbReference>
<dbReference type="EMBL" id="LGUC01000001">
    <property type="protein sequence ID" value="KPN31886.1"/>
    <property type="molecule type" value="Genomic_DNA"/>
</dbReference>
<dbReference type="Gene3D" id="3.40.1280.10">
    <property type="match status" value="1"/>
</dbReference>
<dbReference type="STRING" id="699431.SY89_02642"/>
<dbReference type="InterPro" id="IPR029026">
    <property type="entry name" value="tRNA_m1G_MTases_N"/>
</dbReference>
<dbReference type="InterPro" id="IPR003750">
    <property type="entry name" value="Put_MeTrfase-C9orf114-like"/>
</dbReference>
<reference evidence="2" key="1">
    <citation type="submission" date="2013-11" db="EMBL/GenBank/DDBJ databases">
        <authorList>
            <person name="Hoang H.T."/>
            <person name="Killian M.L."/>
            <person name="Madson D.M."/>
            <person name="Arruda P.H.E."/>
            <person name="Sun D."/>
            <person name="Schwartz K.J."/>
            <person name="Yoon K."/>
        </authorList>
    </citation>
    <scope>NUCLEOTIDE SEQUENCE [LARGE SCALE GENOMIC DNA]</scope>
    <source>
        <strain evidence="2">CDK2</strain>
    </source>
</reference>
<name>A0A0P7HDZ5_9EURY</name>
<dbReference type="AlphaFoldDB" id="A0A0P7HDZ5"/>
<proteinExistence type="predicted"/>
<dbReference type="Proteomes" id="UP000050535">
    <property type="component" value="Unassembled WGS sequence"/>
</dbReference>
<sequence length="140" mass="15052">MTVEQGERVTVRVSSREPVRARLVDENPPGFTVDACGDIQEALARDDAGLCIGTSRHGDELTRSRLAELAPRYRDGATVVFGSPGRGLPEILGVSPDDLPVEPDSPGFDLWLNTVPNQGSEVVRTEEAVFATLAPLALRD</sequence>
<dbReference type="InterPro" id="IPR029028">
    <property type="entry name" value="Alpha/beta_knot_MTases"/>
</dbReference>
<organism evidence="1 2">
    <name type="scientific">Halolamina pelagica</name>
    <dbReference type="NCBI Taxonomy" id="699431"/>
    <lineage>
        <taxon>Archaea</taxon>
        <taxon>Methanobacteriati</taxon>
        <taxon>Methanobacteriota</taxon>
        <taxon>Stenosarchaea group</taxon>
        <taxon>Halobacteria</taxon>
        <taxon>Halobacteriales</taxon>
        <taxon>Haloferacaceae</taxon>
    </lineage>
</organism>
<dbReference type="Pfam" id="PF02598">
    <property type="entry name" value="Methyltrn_RNA_3"/>
    <property type="match status" value="1"/>
</dbReference>
<evidence type="ECO:0000313" key="1">
    <source>
        <dbReference type="EMBL" id="KPN31886.1"/>
    </source>
</evidence>
<dbReference type="PATRIC" id="fig|699431.3.peg.2705"/>
<comment type="caution">
    <text evidence="1">The sequence shown here is derived from an EMBL/GenBank/DDBJ whole genome shotgun (WGS) entry which is preliminary data.</text>
</comment>
<gene>
    <name evidence="1" type="ORF">SY89_02642</name>
</gene>
<evidence type="ECO:0000313" key="2">
    <source>
        <dbReference type="Proteomes" id="UP000050535"/>
    </source>
</evidence>
<accession>A0A0P7HDZ5</accession>
<protein>
    <submittedName>
        <fullName evidence="1">Uncharacterized protein</fullName>
    </submittedName>
</protein>
<dbReference type="PANTHER" id="PTHR12150">
    <property type="entry name" value="CLASS IV SAM-BINDING METHYLTRANSFERASE-RELATED"/>
    <property type="match status" value="1"/>
</dbReference>